<name>A0A921EIP5_LACJH</name>
<evidence type="ECO:0000313" key="1">
    <source>
        <dbReference type="EMBL" id="HJE48925.1"/>
    </source>
</evidence>
<proteinExistence type="predicted"/>
<sequence length="156" mass="17975">MDNYLPNLLFLELKNSENQRIYEIELDKDKKATVSLNAVISFSDKMLKDYKEFNYLDTAYVFLTVETPENKDSLSYYVSQQYIEIPVKELIRNGSNFAQIHFTTTVQSKLAIRDELRSFNKLNFKLSLAIQGPGHAGISLEIENGTFFNTMINLKG</sequence>
<evidence type="ECO:0000313" key="2">
    <source>
        <dbReference type="Proteomes" id="UP000732527"/>
    </source>
</evidence>
<reference evidence="1" key="2">
    <citation type="submission" date="2021-09" db="EMBL/GenBank/DDBJ databases">
        <authorList>
            <person name="Gilroy R."/>
        </authorList>
    </citation>
    <scope>NUCLEOTIDE SEQUENCE</scope>
    <source>
        <strain evidence="1">CHK192-2623</strain>
    </source>
</reference>
<dbReference type="AlphaFoldDB" id="A0A921EIP5"/>
<reference evidence="1" key="1">
    <citation type="journal article" date="2021" name="PeerJ">
        <title>Extensive microbial diversity within the chicken gut microbiome revealed by metagenomics and culture.</title>
        <authorList>
            <person name="Gilroy R."/>
            <person name="Ravi A."/>
            <person name="Getino M."/>
            <person name="Pursley I."/>
            <person name="Horton D.L."/>
            <person name="Alikhan N.F."/>
            <person name="Baker D."/>
            <person name="Gharbi K."/>
            <person name="Hall N."/>
            <person name="Watson M."/>
            <person name="Adriaenssens E.M."/>
            <person name="Foster-Nyarko E."/>
            <person name="Jarju S."/>
            <person name="Secka A."/>
            <person name="Antonio M."/>
            <person name="Oren A."/>
            <person name="Chaudhuri R.R."/>
            <person name="La Ragione R."/>
            <person name="Hildebrand F."/>
            <person name="Pallen M.J."/>
        </authorList>
    </citation>
    <scope>NUCLEOTIDE SEQUENCE</scope>
    <source>
        <strain evidence="1">CHK192-2623</strain>
    </source>
</reference>
<gene>
    <name evidence="1" type="ORF">K8V69_01885</name>
</gene>
<dbReference type="Proteomes" id="UP000732527">
    <property type="component" value="Unassembled WGS sequence"/>
</dbReference>
<protein>
    <submittedName>
        <fullName evidence="1">Uncharacterized protein</fullName>
    </submittedName>
</protein>
<comment type="caution">
    <text evidence="1">The sequence shown here is derived from an EMBL/GenBank/DDBJ whole genome shotgun (WGS) entry which is preliminary data.</text>
</comment>
<accession>A0A921EIP5</accession>
<organism evidence="1 2">
    <name type="scientific">Lactobacillus johnsonii</name>
    <dbReference type="NCBI Taxonomy" id="33959"/>
    <lineage>
        <taxon>Bacteria</taxon>
        <taxon>Bacillati</taxon>
        <taxon>Bacillota</taxon>
        <taxon>Bacilli</taxon>
        <taxon>Lactobacillales</taxon>
        <taxon>Lactobacillaceae</taxon>
        <taxon>Lactobacillus</taxon>
    </lineage>
</organism>
<dbReference type="EMBL" id="DYYQ01000011">
    <property type="protein sequence ID" value="HJE48925.1"/>
    <property type="molecule type" value="Genomic_DNA"/>
</dbReference>